<protein>
    <submittedName>
        <fullName evidence="2">Uncharacterized protein</fullName>
    </submittedName>
</protein>
<reference evidence="2 3" key="1">
    <citation type="submission" date="2024-05" db="EMBL/GenBank/DDBJ databases">
        <authorList>
            <person name="Wallberg A."/>
        </authorList>
    </citation>
    <scope>NUCLEOTIDE SEQUENCE [LARGE SCALE GENOMIC DNA]</scope>
</reference>
<feature type="transmembrane region" description="Helical" evidence="1">
    <location>
        <begin position="71"/>
        <end position="92"/>
    </location>
</feature>
<proteinExistence type="predicted"/>
<organism evidence="2 3">
    <name type="scientific">Meganyctiphanes norvegica</name>
    <name type="common">Northern krill</name>
    <name type="synonym">Thysanopoda norvegica</name>
    <dbReference type="NCBI Taxonomy" id="48144"/>
    <lineage>
        <taxon>Eukaryota</taxon>
        <taxon>Metazoa</taxon>
        <taxon>Ecdysozoa</taxon>
        <taxon>Arthropoda</taxon>
        <taxon>Crustacea</taxon>
        <taxon>Multicrustacea</taxon>
        <taxon>Malacostraca</taxon>
        <taxon>Eumalacostraca</taxon>
        <taxon>Eucarida</taxon>
        <taxon>Euphausiacea</taxon>
        <taxon>Euphausiidae</taxon>
        <taxon>Meganyctiphanes</taxon>
    </lineage>
</organism>
<sequence length="120" mass="13418">MRNRVGLSTSPWGTPALRLNVSPLCLFTLTYAFLDWRKLFSSLTIFFSTPDCISLYIIASCHTLSKAFCTSLVTIVISVFLSVPFSLATLSYKLARRVVVPLRFLKPCCVSLIVLFLSKC</sequence>
<gene>
    <name evidence="2" type="ORF">MNOR_LOCUS13212</name>
</gene>
<keyword evidence="1" id="KW-1133">Transmembrane helix</keyword>
<dbReference type="EMBL" id="CAXKWB010007483">
    <property type="protein sequence ID" value="CAL4087381.1"/>
    <property type="molecule type" value="Genomic_DNA"/>
</dbReference>
<keyword evidence="3" id="KW-1185">Reference proteome</keyword>
<comment type="caution">
    <text evidence="2">The sequence shown here is derived from an EMBL/GenBank/DDBJ whole genome shotgun (WGS) entry which is preliminary data.</text>
</comment>
<evidence type="ECO:0000313" key="2">
    <source>
        <dbReference type="EMBL" id="CAL4087381.1"/>
    </source>
</evidence>
<dbReference type="Proteomes" id="UP001497623">
    <property type="component" value="Unassembled WGS sequence"/>
</dbReference>
<dbReference type="AlphaFoldDB" id="A0AAV2QIL0"/>
<name>A0AAV2QIL0_MEGNR</name>
<accession>A0AAV2QIL0</accession>
<feature type="transmembrane region" description="Helical" evidence="1">
    <location>
        <begin position="39"/>
        <end position="59"/>
    </location>
</feature>
<evidence type="ECO:0000313" key="3">
    <source>
        <dbReference type="Proteomes" id="UP001497623"/>
    </source>
</evidence>
<keyword evidence="1" id="KW-0472">Membrane</keyword>
<evidence type="ECO:0000256" key="1">
    <source>
        <dbReference type="SAM" id="Phobius"/>
    </source>
</evidence>
<keyword evidence="1" id="KW-0812">Transmembrane</keyword>